<dbReference type="AlphaFoldDB" id="A0A8S1N8L5"/>
<dbReference type="EMBL" id="CAJJDN010000053">
    <property type="protein sequence ID" value="CAD8089078.1"/>
    <property type="molecule type" value="Genomic_DNA"/>
</dbReference>
<evidence type="ECO:0000313" key="2">
    <source>
        <dbReference type="Proteomes" id="UP000692954"/>
    </source>
</evidence>
<keyword evidence="2" id="KW-1185">Reference proteome</keyword>
<accession>A0A8S1N8L5</accession>
<protein>
    <submittedName>
        <fullName evidence="1">Uncharacterized protein</fullName>
    </submittedName>
</protein>
<comment type="caution">
    <text evidence="1">The sequence shown here is derived from an EMBL/GenBank/DDBJ whole genome shotgun (WGS) entry which is preliminary data.</text>
</comment>
<proteinExistence type="predicted"/>
<name>A0A8S1N8L5_9CILI</name>
<gene>
    <name evidence="1" type="ORF">PSON_ATCC_30995.1.T0530250</name>
</gene>
<sequence>MKVKARLLLNIRQILCHSAVINNEQQLFIWFKNYDLTPQKQIQFNNIIQATCEYQHTLILDQLGQVQSWGVGDEGQIRKYIHRSKQIYFILQEYVKKTFFRVEDQTLILGLDWKRKEIISGKTLHQCYIIDVYSCEKKSNGNLGHLMSLYLLFFIDQNQQKAYQRLFRQVLVKGIVWHGGLFFWINQVQEIKIE</sequence>
<organism evidence="1 2">
    <name type="scientific">Paramecium sonneborni</name>
    <dbReference type="NCBI Taxonomy" id="65129"/>
    <lineage>
        <taxon>Eukaryota</taxon>
        <taxon>Sar</taxon>
        <taxon>Alveolata</taxon>
        <taxon>Ciliophora</taxon>
        <taxon>Intramacronucleata</taxon>
        <taxon>Oligohymenophorea</taxon>
        <taxon>Peniculida</taxon>
        <taxon>Parameciidae</taxon>
        <taxon>Paramecium</taxon>
    </lineage>
</organism>
<evidence type="ECO:0000313" key="1">
    <source>
        <dbReference type="EMBL" id="CAD8089078.1"/>
    </source>
</evidence>
<dbReference type="Proteomes" id="UP000692954">
    <property type="component" value="Unassembled WGS sequence"/>
</dbReference>
<reference evidence="1" key="1">
    <citation type="submission" date="2021-01" db="EMBL/GenBank/DDBJ databases">
        <authorList>
            <consortium name="Genoscope - CEA"/>
            <person name="William W."/>
        </authorList>
    </citation>
    <scope>NUCLEOTIDE SEQUENCE</scope>
</reference>